<gene>
    <name evidence="1" type="ORF">PFMALIP_05928</name>
</gene>
<accession>A0A024WHK9</accession>
<evidence type="ECO:0000313" key="1">
    <source>
        <dbReference type="EMBL" id="ETW46006.1"/>
    </source>
</evidence>
<dbReference type="InterPro" id="IPR015797">
    <property type="entry name" value="NUDIX_hydrolase-like_dom_sf"/>
</dbReference>
<proteinExistence type="predicted"/>
<name>A0A024WHK9_PLAFA</name>
<sequence>INNFKHKFSHLTYHTHIYLCTVSDWENITKNNEERKWVILKDIRNFTHNTFCQNIIDSYKKSMNEKINGLSEYCI</sequence>
<reference evidence="1 2" key="2">
    <citation type="submission" date="2013-02" db="EMBL/GenBank/DDBJ databases">
        <title>The Genome Sequence of Plasmodium falciparum MaliPS096_E11.</title>
        <authorList>
            <consortium name="The Broad Institute Genome Sequencing Platform"/>
            <consortium name="The Broad Institute Genome Sequencing Center for Infectious Disease"/>
            <person name="Neafsey D."/>
            <person name="Cheeseman I."/>
            <person name="Volkman S."/>
            <person name="Adams J."/>
            <person name="Walker B."/>
            <person name="Young S.K."/>
            <person name="Zeng Q."/>
            <person name="Gargeya S."/>
            <person name="Fitzgerald M."/>
            <person name="Haas B."/>
            <person name="Abouelleil A."/>
            <person name="Alvarado L."/>
            <person name="Arachchi H.M."/>
            <person name="Berlin A.M."/>
            <person name="Chapman S.B."/>
            <person name="Dewar J."/>
            <person name="Goldberg J."/>
            <person name="Griggs A."/>
            <person name="Gujja S."/>
            <person name="Hansen M."/>
            <person name="Howarth C."/>
            <person name="Imamovic A."/>
            <person name="Larimer J."/>
            <person name="McCowan C."/>
            <person name="Murphy C."/>
            <person name="Neiman D."/>
            <person name="Pearson M."/>
            <person name="Priest M."/>
            <person name="Roberts A."/>
            <person name="Saif S."/>
            <person name="Shea T."/>
            <person name="Sisk P."/>
            <person name="Sykes S."/>
            <person name="Wortman J."/>
            <person name="Nusbaum C."/>
            <person name="Birren B."/>
        </authorList>
    </citation>
    <scope>NUCLEOTIDE SEQUENCE [LARGE SCALE GENOMIC DNA]</scope>
    <source>
        <strain evidence="1 2">MaliPS096_E11</strain>
    </source>
</reference>
<dbReference type="SUPFAM" id="SSF55811">
    <property type="entry name" value="Nudix"/>
    <property type="match status" value="1"/>
</dbReference>
<reference evidence="1 2" key="1">
    <citation type="submission" date="2013-02" db="EMBL/GenBank/DDBJ databases">
        <title>The Genome Annotation of Plasmodium falciparum MaliPS096_E11.</title>
        <authorList>
            <consortium name="The Broad Institute Genome Sequencing Platform"/>
            <consortium name="The Broad Institute Genome Sequencing Center for Infectious Disease"/>
            <person name="Neafsey D."/>
            <person name="Hoffman S."/>
            <person name="Volkman S."/>
            <person name="Rosenthal P."/>
            <person name="Walker B."/>
            <person name="Young S.K."/>
            <person name="Zeng Q."/>
            <person name="Gargeya S."/>
            <person name="Fitzgerald M."/>
            <person name="Haas B."/>
            <person name="Abouelleil A."/>
            <person name="Allen A.W."/>
            <person name="Alvarado L."/>
            <person name="Arachchi H.M."/>
            <person name="Berlin A.M."/>
            <person name="Chapman S.B."/>
            <person name="Gainer-Dewar J."/>
            <person name="Goldberg J."/>
            <person name="Griggs A."/>
            <person name="Gujja S."/>
            <person name="Hansen M."/>
            <person name="Howarth C."/>
            <person name="Imamovic A."/>
            <person name="Ireland A."/>
            <person name="Larimer J."/>
            <person name="McCowan C."/>
            <person name="Murphy C."/>
            <person name="Pearson M."/>
            <person name="Poon T.W."/>
            <person name="Priest M."/>
            <person name="Roberts A."/>
            <person name="Saif S."/>
            <person name="Shea T."/>
            <person name="Sisk P."/>
            <person name="Sykes S."/>
            <person name="Wortman J."/>
            <person name="Nusbaum C."/>
            <person name="Birren B."/>
        </authorList>
    </citation>
    <scope>NUCLEOTIDE SEQUENCE [LARGE SCALE GENOMIC DNA]</scope>
    <source>
        <strain evidence="1 2">MaliPS096_E11</strain>
    </source>
</reference>
<feature type="non-terminal residue" evidence="1">
    <location>
        <position position="1"/>
    </location>
</feature>
<dbReference type="EMBL" id="KI925825">
    <property type="protein sequence ID" value="ETW46006.1"/>
    <property type="molecule type" value="Genomic_DNA"/>
</dbReference>
<protein>
    <submittedName>
        <fullName evidence="1">Uncharacterized protein</fullName>
    </submittedName>
</protein>
<organism evidence="1 2">
    <name type="scientific">Plasmodium falciparum MaliPS096_E11</name>
    <dbReference type="NCBI Taxonomy" id="1036727"/>
    <lineage>
        <taxon>Eukaryota</taxon>
        <taxon>Sar</taxon>
        <taxon>Alveolata</taxon>
        <taxon>Apicomplexa</taxon>
        <taxon>Aconoidasida</taxon>
        <taxon>Haemosporida</taxon>
        <taxon>Plasmodiidae</taxon>
        <taxon>Plasmodium</taxon>
        <taxon>Plasmodium (Laverania)</taxon>
    </lineage>
</organism>
<dbReference type="Gene3D" id="3.90.79.10">
    <property type="entry name" value="Nucleoside Triphosphate Pyrophosphohydrolase"/>
    <property type="match status" value="1"/>
</dbReference>
<dbReference type="Proteomes" id="UP000030699">
    <property type="component" value="Unassembled WGS sequence"/>
</dbReference>
<evidence type="ECO:0000313" key="2">
    <source>
        <dbReference type="Proteomes" id="UP000030699"/>
    </source>
</evidence>
<dbReference type="AlphaFoldDB" id="A0A024WHK9"/>